<dbReference type="PROSITE" id="PS50088">
    <property type="entry name" value="ANK_REPEAT"/>
    <property type="match status" value="1"/>
</dbReference>
<organism evidence="2 3">
    <name type="scientific">Aspergillus niger ATCC 13496</name>
    <dbReference type="NCBI Taxonomy" id="1353008"/>
    <lineage>
        <taxon>Eukaryota</taxon>
        <taxon>Fungi</taxon>
        <taxon>Dikarya</taxon>
        <taxon>Ascomycota</taxon>
        <taxon>Pezizomycotina</taxon>
        <taxon>Eurotiomycetes</taxon>
        <taxon>Eurotiomycetidae</taxon>
        <taxon>Eurotiales</taxon>
        <taxon>Aspergillaceae</taxon>
        <taxon>Aspergillus</taxon>
        <taxon>Aspergillus subgen. Circumdati</taxon>
    </lineage>
</organism>
<feature type="repeat" description="ANK" evidence="1">
    <location>
        <begin position="271"/>
        <end position="304"/>
    </location>
</feature>
<dbReference type="InterPro" id="IPR002110">
    <property type="entry name" value="Ankyrin_rpt"/>
</dbReference>
<dbReference type="SUPFAM" id="SSF48403">
    <property type="entry name" value="Ankyrin repeat"/>
    <property type="match status" value="1"/>
</dbReference>
<evidence type="ECO:0000313" key="3">
    <source>
        <dbReference type="Proteomes" id="UP000253845"/>
    </source>
</evidence>
<dbReference type="Gene3D" id="1.25.40.20">
    <property type="entry name" value="Ankyrin repeat-containing domain"/>
    <property type="match status" value="1"/>
</dbReference>
<dbReference type="InterPro" id="IPR036770">
    <property type="entry name" value="Ankyrin_rpt-contain_sf"/>
</dbReference>
<dbReference type="Proteomes" id="UP000253845">
    <property type="component" value="Unassembled WGS sequence"/>
</dbReference>
<accession>A0A370BZS9</accession>
<evidence type="ECO:0000313" key="2">
    <source>
        <dbReference type="EMBL" id="RDH18611.1"/>
    </source>
</evidence>
<proteinExistence type="predicted"/>
<dbReference type="EMBL" id="KZ851923">
    <property type="protein sequence ID" value="RDH18611.1"/>
    <property type="molecule type" value="Genomic_DNA"/>
</dbReference>
<gene>
    <name evidence="2" type="ORF">M747DRAFT_307279</name>
</gene>
<evidence type="ECO:0000256" key="1">
    <source>
        <dbReference type="PROSITE-ProRule" id="PRU00023"/>
    </source>
</evidence>
<protein>
    <submittedName>
        <fullName evidence="2">Ankyrin</fullName>
    </submittedName>
</protein>
<name>A0A370BZS9_ASPNG</name>
<dbReference type="VEuPathDB" id="FungiDB:M747DRAFT_307279"/>
<dbReference type="SMART" id="SM00248">
    <property type="entry name" value="ANK"/>
    <property type="match status" value="4"/>
</dbReference>
<keyword evidence="1" id="KW-0040">ANK repeat</keyword>
<sequence length="403" mass="45302">MEIIKLPRKQRAQERPRIWPPELLHHIEHCLGLPVGQALSIIDWKDFFSSVKWEANRYRDNNCTPGQLLEMSIYEKAAHQYRIGFCDLEEPTCIFEPNHPGGVVDQIKNGDVQGLKRRLDEGLDADGYNMAGIPLLSLAVVHMQPGCVELLLTYCASPKTRGYWLVAEPLDYVMPAPLSDSFGHQDAIIRMLINAGSSFSYFNVLDSIFLSDSLDLLRKVVQQPPGLFAKWPNSGYKKILLRVARYGKGCVEIADLIVSMVPEVLEVKTRLGDTALHVALLNSEAESMVKNLLRFRIDLLALNATNESALAIAVRKGLVGAVEAMLSRQYIDLLQLHQVLPFSKTPLGQAIETRNEYLMHLLLTDRCMCLTERAQNAALDLARVWGYEGSWVALIQNLPIWAQ</sequence>
<dbReference type="AlphaFoldDB" id="A0A370BZS9"/>
<reference evidence="2 3" key="1">
    <citation type="submission" date="2018-07" db="EMBL/GenBank/DDBJ databases">
        <title>Section-level genome sequencing of Aspergillus section Nigri to investigate inter- and intra-species variation.</title>
        <authorList>
            <consortium name="DOE Joint Genome Institute"/>
            <person name="Vesth T.C."/>
            <person name="Nybo J.L."/>
            <person name="Theobald S."/>
            <person name="Frisvad J.C."/>
            <person name="Larsen T.O."/>
            <person name="Nielsen K.F."/>
            <person name="Hoof J.B."/>
            <person name="Brandl J."/>
            <person name="Salamov A."/>
            <person name="Riley R."/>
            <person name="Gladden J.M."/>
            <person name="Phatale P."/>
            <person name="Nielsen M.T."/>
            <person name="Lyhne E.K."/>
            <person name="Kogle M.E."/>
            <person name="Strasser K."/>
            <person name="McDonnell E."/>
            <person name="Barry K."/>
            <person name="Clum A."/>
            <person name="Chen C."/>
            <person name="Nolan M."/>
            <person name="Sandor L."/>
            <person name="Kuo A."/>
            <person name="Lipzen A."/>
            <person name="Hainaut M."/>
            <person name="Drula E."/>
            <person name="Tsang A."/>
            <person name="Magnuson J.K."/>
            <person name="Henrissat B."/>
            <person name="Wiebenga A."/>
            <person name="Simmons B.A."/>
            <person name="Makela M.R."/>
            <person name="De vries R.P."/>
            <person name="Grigoriev I.V."/>
            <person name="Mortensen U.H."/>
            <person name="Baker S.E."/>
            <person name="Andersen M.R."/>
        </authorList>
    </citation>
    <scope>NUCLEOTIDE SEQUENCE [LARGE SCALE GENOMIC DNA]</scope>
    <source>
        <strain evidence="2 3">ATCC 13496</strain>
    </source>
</reference>